<dbReference type="GO" id="GO:0006354">
    <property type="term" value="P:DNA-templated transcription elongation"/>
    <property type="evidence" value="ECO:0007669"/>
    <property type="project" value="TreeGrafter"/>
</dbReference>
<comment type="function">
    <text evidence="6 8 9">Necessary for efficient RNA polymerase transcription elongation past template-encoded arresting sites. The arresting sites in DNA have the property of trapping a certain fraction of elongating RNA polymerases that pass through, resulting in locked ternary complexes. Cleavage of the nascent transcript by cleavage factors such as GreA or GreB allows the resumption of elongation from the new 3'terminus. GreA releases sequences of 2 to 3 nucleotides.</text>
</comment>
<evidence type="ECO:0000256" key="5">
    <source>
        <dbReference type="ARBA" id="ARBA00023163"/>
    </source>
</evidence>
<evidence type="ECO:0000256" key="2">
    <source>
        <dbReference type="ARBA" id="ARBA00013729"/>
    </source>
</evidence>
<dbReference type="InterPro" id="IPR006359">
    <property type="entry name" value="Tscrpt_elong_fac_GreA"/>
</dbReference>
<evidence type="ECO:0000256" key="7">
    <source>
        <dbReference type="ARBA" id="ARBA00030776"/>
    </source>
</evidence>
<evidence type="ECO:0000256" key="8">
    <source>
        <dbReference type="HAMAP-Rule" id="MF_00105"/>
    </source>
</evidence>
<dbReference type="InterPro" id="IPR028624">
    <property type="entry name" value="Tscrpt_elong_fac_GreA/B"/>
</dbReference>
<dbReference type="Pfam" id="PF03449">
    <property type="entry name" value="GreA_GreB_N"/>
    <property type="match status" value="1"/>
</dbReference>
<dbReference type="KEGG" id="acaf:CA12_41690"/>
<dbReference type="PANTHER" id="PTHR30437">
    <property type="entry name" value="TRANSCRIPTION ELONGATION FACTOR GREA"/>
    <property type="match status" value="1"/>
</dbReference>
<dbReference type="NCBIfam" id="TIGR01462">
    <property type="entry name" value="greA"/>
    <property type="match status" value="1"/>
</dbReference>
<dbReference type="EMBL" id="CP036265">
    <property type="protein sequence ID" value="QDT18031.1"/>
    <property type="molecule type" value="Genomic_DNA"/>
</dbReference>
<evidence type="ECO:0000256" key="1">
    <source>
        <dbReference type="ARBA" id="ARBA00008213"/>
    </source>
</evidence>
<dbReference type="PANTHER" id="PTHR30437:SF4">
    <property type="entry name" value="TRANSCRIPTION ELONGATION FACTOR GREA"/>
    <property type="match status" value="1"/>
</dbReference>
<dbReference type="SUPFAM" id="SSF46557">
    <property type="entry name" value="GreA transcript cleavage protein, N-terminal domain"/>
    <property type="match status" value="1"/>
</dbReference>
<dbReference type="GO" id="GO:0070063">
    <property type="term" value="F:RNA polymerase binding"/>
    <property type="evidence" value="ECO:0007669"/>
    <property type="project" value="InterPro"/>
</dbReference>
<evidence type="ECO:0000313" key="12">
    <source>
        <dbReference type="EMBL" id="QDT18031.1"/>
    </source>
</evidence>
<keyword evidence="12" id="KW-0648">Protein biosynthesis</keyword>
<gene>
    <name evidence="8 12" type="primary">greA</name>
    <name evidence="12" type="ORF">CA12_41690</name>
</gene>
<name>A0A517PF78_9PLAN</name>
<dbReference type="FunFam" id="1.10.287.180:FF:000001">
    <property type="entry name" value="Transcription elongation factor GreA"/>
    <property type="match status" value="1"/>
</dbReference>
<evidence type="ECO:0000313" key="13">
    <source>
        <dbReference type="Proteomes" id="UP000318741"/>
    </source>
</evidence>
<dbReference type="Gene3D" id="3.10.50.30">
    <property type="entry name" value="Transcription elongation factor, GreA/GreB, C-terminal domain"/>
    <property type="match status" value="1"/>
</dbReference>
<dbReference type="RefSeq" id="WP_145361010.1">
    <property type="nucleotide sequence ID" value="NZ_CP036265.1"/>
</dbReference>
<proteinExistence type="inferred from homology"/>
<dbReference type="Pfam" id="PF01272">
    <property type="entry name" value="GreA_GreB"/>
    <property type="match status" value="1"/>
</dbReference>
<dbReference type="InterPro" id="IPR036805">
    <property type="entry name" value="Tscrpt_elong_fac_GreA/B_N_sf"/>
</dbReference>
<dbReference type="Gene3D" id="1.10.287.180">
    <property type="entry name" value="Transcription elongation factor, GreA/GreB, N-terminal domain"/>
    <property type="match status" value="1"/>
</dbReference>
<dbReference type="Proteomes" id="UP000318741">
    <property type="component" value="Chromosome"/>
</dbReference>
<sequence>MERQPITREGYDKLKAEVHEIETVLLPRCREAIKTAREEGDLSENAEYHGQRETQAMLNAKAAQLKTKLASCQIVEIGDLPEDKVAFGCVVTVKDGDGEVSRYELVGPGEDDYMAEPMKILTATPVGEALMGKKVGQKAKVEKPTGTVTLEVVKVEAPSS</sequence>
<dbReference type="InterPro" id="IPR036953">
    <property type="entry name" value="GreA/GreB_C_sf"/>
</dbReference>
<accession>A0A517PF78</accession>
<evidence type="ECO:0000259" key="11">
    <source>
        <dbReference type="Pfam" id="PF03449"/>
    </source>
</evidence>
<dbReference type="OrthoDB" id="9808774at2"/>
<keyword evidence="5 8" id="KW-0804">Transcription</keyword>
<dbReference type="InterPro" id="IPR022691">
    <property type="entry name" value="Tscrpt_elong_fac_GreA/B_N"/>
</dbReference>
<dbReference type="SUPFAM" id="SSF54534">
    <property type="entry name" value="FKBP-like"/>
    <property type="match status" value="1"/>
</dbReference>
<dbReference type="HAMAP" id="MF_00105">
    <property type="entry name" value="GreA_GreB"/>
    <property type="match status" value="1"/>
</dbReference>
<dbReference type="AlphaFoldDB" id="A0A517PF78"/>
<feature type="domain" description="Transcription elongation factor GreA/GreB C-terminal" evidence="10">
    <location>
        <begin position="81"/>
        <end position="156"/>
    </location>
</feature>
<evidence type="ECO:0000259" key="10">
    <source>
        <dbReference type="Pfam" id="PF01272"/>
    </source>
</evidence>
<dbReference type="InterPro" id="IPR001437">
    <property type="entry name" value="Tscrpt_elong_fac_GreA/B_C"/>
</dbReference>
<evidence type="ECO:0000256" key="3">
    <source>
        <dbReference type="ARBA" id="ARBA00023015"/>
    </source>
</evidence>
<keyword evidence="4 8" id="KW-0238">DNA-binding</keyword>
<keyword evidence="12" id="KW-0251">Elongation factor</keyword>
<dbReference type="GO" id="GO:0003746">
    <property type="term" value="F:translation elongation factor activity"/>
    <property type="evidence" value="ECO:0007669"/>
    <property type="project" value="UniProtKB-KW"/>
</dbReference>
<dbReference type="PIRSF" id="PIRSF006092">
    <property type="entry name" value="GreA_GreB"/>
    <property type="match status" value="1"/>
</dbReference>
<comment type="similarity">
    <text evidence="1 8 9">Belongs to the GreA/GreB family.</text>
</comment>
<organism evidence="12 13">
    <name type="scientific">Alienimonas californiensis</name>
    <dbReference type="NCBI Taxonomy" id="2527989"/>
    <lineage>
        <taxon>Bacteria</taxon>
        <taxon>Pseudomonadati</taxon>
        <taxon>Planctomycetota</taxon>
        <taxon>Planctomycetia</taxon>
        <taxon>Planctomycetales</taxon>
        <taxon>Planctomycetaceae</taxon>
        <taxon>Alienimonas</taxon>
    </lineage>
</organism>
<keyword evidence="13" id="KW-1185">Reference proteome</keyword>
<dbReference type="InterPro" id="IPR023459">
    <property type="entry name" value="Tscrpt_elong_fac_GreA/B_fam"/>
</dbReference>
<protein>
    <recommendedName>
        <fullName evidence="2 8">Transcription elongation factor GreA</fullName>
    </recommendedName>
    <alternativeName>
        <fullName evidence="7 8">Transcript cleavage factor GreA</fullName>
    </alternativeName>
</protein>
<feature type="domain" description="Transcription elongation factor GreA/GreB N-terminal" evidence="11">
    <location>
        <begin position="5"/>
        <end position="74"/>
    </location>
</feature>
<evidence type="ECO:0000256" key="9">
    <source>
        <dbReference type="RuleBase" id="RU000556"/>
    </source>
</evidence>
<evidence type="ECO:0000256" key="6">
    <source>
        <dbReference type="ARBA" id="ARBA00024916"/>
    </source>
</evidence>
<reference evidence="12 13" key="1">
    <citation type="submission" date="2019-02" db="EMBL/GenBank/DDBJ databases">
        <title>Deep-cultivation of Planctomycetes and their phenomic and genomic characterization uncovers novel biology.</title>
        <authorList>
            <person name="Wiegand S."/>
            <person name="Jogler M."/>
            <person name="Boedeker C."/>
            <person name="Pinto D."/>
            <person name="Vollmers J."/>
            <person name="Rivas-Marin E."/>
            <person name="Kohn T."/>
            <person name="Peeters S.H."/>
            <person name="Heuer A."/>
            <person name="Rast P."/>
            <person name="Oberbeckmann S."/>
            <person name="Bunk B."/>
            <person name="Jeske O."/>
            <person name="Meyerdierks A."/>
            <person name="Storesund J.E."/>
            <person name="Kallscheuer N."/>
            <person name="Luecker S."/>
            <person name="Lage O.M."/>
            <person name="Pohl T."/>
            <person name="Merkel B.J."/>
            <person name="Hornburger P."/>
            <person name="Mueller R.-W."/>
            <person name="Bruemmer F."/>
            <person name="Labrenz M."/>
            <person name="Spormann A.M."/>
            <person name="Op den Camp H."/>
            <person name="Overmann J."/>
            <person name="Amann R."/>
            <person name="Jetten M.S.M."/>
            <person name="Mascher T."/>
            <person name="Medema M.H."/>
            <person name="Devos D.P."/>
            <person name="Kaster A.-K."/>
            <person name="Ovreas L."/>
            <person name="Rohde M."/>
            <person name="Galperin M.Y."/>
            <person name="Jogler C."/>
        </authorList>
    </citation>
    <scope>NUCLEOTIDE SEQUENCE [LARGE SCALE GENOMIC DNA]</scope>
    <source>
        <strain evidence="12 13">CA12</strain>
    </source>
</reference>
<keyword evidence="3 8" id="KW-0805">Transcription regulation</keyword>
<evidence type="ECO:0000256" key="4">
    <source>
        <dbReference type="ARBA" id="ARBA00023125"/>
    </source>
</evidence>
<dbReference type="GO" id="GO:0032784">
    <property type="term" value="P:regulation of DNA-templated transcription elongation"/>
    <property type="evidence" value="ECO:0007669"/>
    <property type="project" value="UniProtKB-UniRule"/>
</dbReference>
<dbReference type="GO" id="GO:0003677">
    <property type="term" value="F:DNA binding"/>
    <property type="evidence" value="ECO:0007669"/>
    <property type="project" value="UniProtKB-UniRule"/>
</dbReference>